<organism evidence="1 2">
    <name type="scientific">Salix suchowensis</name>
    <dbReference type="NCBI Taxonomy" id="1278906"/>
    <lineage>
        <taxon>Eukaryota</taxon>
        <taxon>Viridiplantae</taxon>
        <taxon>Streptophyta</taxon>
        <taxon>Embryophyta</taxon>
        <taxon>Tracheophyta</taxon>
        <taxon>Spermatophyta</taxon>
        <taxon>Magnoliopsida</taxon>
        <taxon>eudicotyledons</taxon>
        <taxon>Gunneridae</taxon>
        <taxon>Pentapetalae</taxon>
        <taxon>rosids</taxon>
        <taxon>fabids</taxon>
        <taxon>Malpighiales</taxon>
        <taxon>Salicaceae</taxon>
        <taxon>Saliceae</taxon>
        <taxon>Salix</taxon>
    </lineage>
</organism>
<gene>
    <name evidence="1" type="ORF">OIU77_017221</name>
</gene>
<dbReference type="EMBL" id="JAPFFI010000027">
    <property type="protein sequence ID" value="KAJ6303296.1"/>
    <property type="molecule type" value="Genomic_DNA"/>
</dbReference>
<evidence type="ECO:0000313" key="1">
    <source>
        <dbReference type="EMBL" id="KAJ6303296.1"/>
    </source>
</evidence>
<accession>A0ABQ8ZN79</accession>
<keyword evidence="2" id="KW-1185">Reference proteome</keyword>
<dbReference type="Proteomes" id="UP001141253">
    <property type="component" value="Chromosome 16"/>
</dbReference>
<sequence length="56" mass="6605">MLWCLTSRNRSAILRPGLESWVRWVIRRSLSQLESSRINFRSSKSGHNHATSHLRE</sequence>
<name>A0ABQ8ZN79_9ROSI</name>
<reference evidence="1" key="1">
    <citation type="submission" date="2022-10" db="EMBL/GenBank/DDBJ databases">
        <authorList>
            <person name="Hyden B.L."/>
            <person name="Feng K."/>
            <person name="Yates T."/>
            <person name="Jawdy S."/>
            <person name="Smart L.B."/>
            <person name="Muchero W."/>
        </authorList>
    </citation>
    <scope>NUCLEOTIDE SEQUENCE</scope>
    <source>
        <tissue evidence="1">Shoot tip</tissue>
    </source>
</reference>
<protein>
    <submittedName>
        <fullName evidence="1">Uncharacterized protein</fullName>
    </submittedName>
</protein>
<proteinExistence type="predicted"/>
<reference evidence="1" key="2">
    <citation type="journal article" date="2023" name="Int. J. Mol. Sci.">
        <title>De Novo Assembly and Annotation of 11 Diverse Shrub Willow (Salix) Genomes Reveals Novel Gene Organization in Sex-Linked Regions.</title>
        <authorList>
            <person name="Hyden B."/>
            <person name="Feng K."/>
            <person name="Yates T.B."/>
            <person name="Jawdy S."/>
            <person name="Cereghino C."/>
            <person name="Smart L.B."/>
            <person name="Muchero W."/>
        </authorList>
    </citation>
    <scope>NUCLEOTIDE SEQUENCE</scope>
    <source>
        <tissue evidence="1">Shoot tip</tissue>
    </source>
</reference>
<evidence type="ECO:0000313" key="2">
    <source>
        <dbReference type="Proteomes" id="UP001141253"/>
    </source>
</evidence>
<comment type="caution">
    <text evidence="1">The sequence shown here is derived from an EMBL/GenBank/DDBJ whole genome shotgun (WGS) entry which is preliminary data.</text>
</comment>